<name>A0A7G9GIV3_9FIRM</name>
<keyword evidence="1" id="KW-0175">Coiled coil</keyword>
<accession>A0A7G9GIV3</accession>
<dbReference type="KEGG" id="ehn:H9Q80_10560"/>
<gene>
    <name evidence="2" type="ORF">H9Q80_10560</name>
</gene>
<dbReference type="PANTHER" id="PTHR41317">
    <property type="entry name" value="PD-(D_E)XK NUCLEASE FAMILY TRANSPOSASE"/>
    <property type="match status" value="1"/>
</dbReference>
<evidence type="ECO:0000256" key="1">
    <source>
        <dbReference type="SAM" id="Coils"/>
    </source>
</evidence>
<keyword evidence="3" id="KW-1185">Reference proteome</keyword>
<protein>
    <submittedName>
        <fullName evidence="2">Rpn family recombination-promoting nuclease/putative transposase</fullName>
    </submittedName>
</protein>
<dbReference type="RefSeq" id="WP_158552326.1">
    <property type="nucleotide sequence ID" value="NZ_CP060636.1"/>
</dbReference>
<dbReference type="NCBIfam" id="TIGR01784">
    <property type="entry name" value="T_den_put_tspse"/>
    <property type="match status" value="1"/>
</dbReference>
<evidence type="ECO:0000313" key="2">
    <source>
        <dbReference type="EMBL" id="QNM10735.1"/>
    </source>
</evidence>
<feature type="coiled-coil region" evidence="1">
    <location>
        <begin position="261"/>
        <end position="295"/>
    </location>
</feature>
<organism evidence="2 3">
    <name type="scientific">[Eubacterium] hominis</name>
    <dbReference type="NCBI Taxonomy" id="2764325"/>
    <lineage>
        <taxon>Bacteria</taxon>
        <taxon>Bacillati</taxon>
        <taxon>Bacillota</taxon>
        <taxon>Erysipelotrichia</taxon>
        <taxon>Erysipelotrichales</taxon>
        <taxon>Erysipelotrichaceae</taxon>
        <taxon>Amedibacillus</taxon>
    </lineage>
</organism>
<dbReference type="PANTHER" id="PTHR41317:SF1">
    <property type="entry name" value="PD-(D_E)XK NUCLEASE FAMILY TRANSPOSASE"/>
    <property type="match status" value="1"/>
</dbReference>
<sequence>MGKEKLKKTKATITNLEKKEMLNVLAEKKDVDVNKNSPVSFTNDVFIKFSLTGEDATSNLLRNFFCTVATHYRFNIVHTEVVNSEILPEQFGLKRIVMDVVATDDQGRRHNIEIQNQYKDVDFNRWEFYGARNLSMQLKSGNYYDVIQPEYQIILTFFTGEAAERNNELINHYVMRNEKGEVEQENALINRTYVNLNVIDRIVEEKGVENLNDFEKLCYLFKHNEPCDTINTGKLVDAIMKKYDDMKQNEEVWTMAQRIEEAELREKYLEKTARIKNEEDRKKALEEGREEGKKEGLLEGQLKIVKQLIIKKYNHDASAWLSSITPSQLDKIIELILTCDTFKDLQQQLENK</sequence>
<dbReference type="AlphaFoldDB" id="A0A7G9GIV3"/>
<dbReference type="Proteomes" id="UP000515856">
    <property type="component" value="Chromosome"/>
</dbReference>
<dbReference type="InterPro" id="IPR010106">
    <property type="entry name" value="RpnA"/>
</dbReference>
<evidence type="ECO:0000313" key="3">
    <source>
        <dbReference type="Proteomes" id="UP000515856"/>
    </source>
</evidence>
<proteinExistence type="predicted"/>
<dbReference type="Pfam" id="PF12784">
    <property type="entry name" value="PDDEXK_2"/>
    <property type="match status" value="1"/>
</dbReference>
<reference evidence="2 3" key="1">
    <citation type="submission" date="2020-08" db="EMBL/GenBank/DDBJ databases">
        <authorList>
            <person name="Liu C."/>
            <person name="Sun Q."/>
        </authorList>
    </citation>
    <scope>NUCLEOTIDE SEQUENCE [LARGE SCALE GENOMIC DNA]</scope>
    <source>
        <strain evidence="2 3">NSJ-61</strain>
    </source>
</reference>
<dbReference type="EMBL" id="CP060636">
    <property type="protein sequence ID" value="QNM10735.1"/>
    <property type="molecule type" value="Genomic_DNA"/>
</dbReference>